<keyword evidence="4" id="KW-1185">Reference proteome</keyword>
<reference evidence="4" key="1">
    <citation type="submission" date="2013-06" db="EMBL/GenBank/DDBJ databases">
        <title>Complete Genome Sequence of Hyperthermophilic Palaeococcus pacificus DY20341T, Isolated from a Deep-Sea Hydrothermal Sediments.</title>
        <authorList>
            <person name="Zeng X."/>
            <person name="Shao Z."/>
        </authorList>
    </citation>
    <scope>NUCLEOTIDE SEQUENCE [LARGE SCALE GENOMIC DNA]</scope>
    <source>
        <strain evidence="4">DY20341</strain>
    </source>
</reference>
<evidence type="ECO:0000256" key="2">
    <source>
        <dbReference type="ARBA" id="ARBA00022679"/>
    </source>
</evidence>
<dbReference type="PANTHER" id="PTHR13393">
    <property type="entry name" value="SAM-DEPENDENT METHYLTRANSFERASE"/>
    <property type="match status" value="1"/>
</dbReference>
<proteinExistence type="predicted"/>
<evidence type="ECO:0000313" key="4">
    <source>
        <dbReference type="Proteomes" id="UP000027981"/>
    </source>
</evidence>
<dbReference type="GO" id="GO:0070475">
    <property type="term" value="P:rRNA base methylation"/>
    <property type="evidence" value="ECO:0007669"/>
    <property type="project" value="TreeGrafter"/>
</dbReference>
<gene>
    <name evidence="3" type="ORF">PAP_05055</name>
</gene>
<dbReference type="Gene3D" id="3.40.50.150">
    <property type="entry name" value="Vaccinia Virus protein VP39"/>
    <property type="match status" value="1"/>
</dbReference>
<sequence length="245" mass="27842">MRQIKELGLKIENAVKVIPELENYVKNGKIDFRDRKARLLYNKAIARAVFNIDIEYHPKALITPPISRYIFLKTFLRGGERVLEIGTGHSALMAIMASKLFNCEVWATEVSEEFFSYAKSNIERNRANVRLIKSGGEIIKSLVPEEEKFDVIFSAPPYYEKPTKGVLTPVEGVGGGKYGEAFSIHLLVEAIDYLKEGGKVALFLPDKEPLLNEIKTRAYELGYSVRDIKFKVGTRWRHSLVAFLE</sequence>
<dbReference type="PANTHER" id="PTHR13393:SF0">
    <property type="entry name" value="RNA N6-ADENOSINE-METHYLTRANSFERASE METTL16"/>
    <property type="match status" value="1"/>
</dbReference>
<dbReference type="CDD" id="cd02440">
    <property type="entry name" value="AdoMet_MTases"/>
    <property type="match status" value="1"/>
</dbReference>
<evidence type="ECO:0000313" key="3">
    <source>
        <dbReference type="EMBL" id="AIF69422.1"/>
    </source>
</evidence>
<keyword evidence="1 3" id="KW-0489">Methyltransferase</keyword>
<dbReference type="HOGENOM" id="CLU_071987_0_0_2"/>
<dbReference type="InterPro" id="IPR010286">
    <property type="entry name" value="METTL16/RlmF"/>
</dbReference>
<dbReference type="STRING" id="1343739.PAP_05055"/>
<reference evidence="3 4" key="2">
    <citation type="journal article" date="2015" name="Genome Announc.">
        <title>Complete Genome Sequence of Hyperthermophilic Piezophilic Archaeon Palaeococcus pacificus DY20341T, Isolated from Deep-Sea Hydrothermal Sediments.</title>
        <authorList>
            <person name="Zeng X."/>
            <person name="Jebbar M."/>
            <person name="Shao Z."/>
        </authorList>
    </citation>
    <scope>NUCLEOTIDE SEQUENCE [LARGE SCALE GENOMIC DNA]</scope>
    <source>
        <strain evidence="3 4">DY20341</strain>
    </source>
</reference>
<dbReference type="RefSeq" id="WP_048164981.1">
    <property type="nucleotide sequence ID" value="NZ_CP006019.1"/>
</dbReference>
<evidence type="ECO:0000256" key="1">
    <source>
        <dbReference type="ARBA" id="ARBA00022603"/>
    </source>
</evidence>
<dbReference type="Pfam" id="PF05971">
    <property type="entry name" value="Methyltransf_10"/>
    <property type="match status" value="1"/>
</dbReference>
<keyword evidence="2 3" id="KW-0808">Transferase</keyword>
<name>A0A075LTX9_9EURY</name>
<dbReference type="InterPro" id="IPR029063">
    <property type="entry name" value="SAM-dependent_MTases_sf"/>
</dbReference>
<dbReference type="GeneID" id="24842134"/>
<dbReference type="eggNOG" id="arCOG00111">
    <property type="taxonomic scope" value="Archaea"/>
</dbReference>
<dbReference type="OrthoDB" id="30774at2157"/>
<dbReference type="GO" id="GO:0052907">
    <property type="term" value="F:23S rRNA (adenine(1618)-N(6))-methyltransferase activity"/>
    <property type="evidence" value="ECO:0007669"/>
    <property type="project" value="TreeGrafter"/>
</dbReference>
<protein>
    <submittedName>
        <fullName evidence="3">SAM-dependent methyltransferase</fullName>
    </submittedName>
</protein>
<dbReference type="KEGG" id="ppac:PAP_05055"/>
<dbReference type="Proteomes" id="UP000027981">
    <property type="component" value="Chromosome"/>
</dbReference>
<accession>A0A075LTX9</accession>
<organism evidence="3 4">
    <name type="scientific">Palaeococcus pacificus DY20341</name>
    <dbReference type="NCBI Taxonomy" id="1343739"/>
    <lineage>
        <taxon>Archaea</taxon>
        <taxon>Methanobacteriati</taxon>
        <taxon>Methanobacteriota</taxon>
        <taxon>Thermococci</taxon>
        <taxon>Thermococcales</taxon>
        <taxon>Thermococcaceae</taxon>
        <taxon>Palaeococcus</taxon>
    </lineage>
</organism>
<dbReference type="SUPFAM" id="SSF53335">
    <property type="entry name" value="S-adenosyl-L-methionine-dependent methyltransferases"/>
    <property type="match status" value="1"/>
</dbReference>
<dbReference type="AlphaFoldDB" id="A0A075LTX9"/>
<dbReference type="EMBL" id="CP006019">
    <property type="protein sequence ID" value="AIF69422.1"/>
    <property type="molecule type" value="Genomic_DNA"/>
</dbReference>